<dbReference type="PATRIC" id="fig|1348973.3.peg.366"/>
<keyword evidence="1" id="KW-0534">Nitrate assimilation</keyword>
<evidence type="ECO:0000256" key="1">
    <source>
        <dbReference type="ARBA" id="ARBA00023063"/>
    </source>
</evidence>
<dbReference type="PANTHER" id="PTHR43680:SF2">
    <property type="entry name" value="NITRATE REDUCTASE MOLYBDENUM COFACTOR ASSEMBLY CHAPERONE NARJ"/>
    <property type="match status" value="1"/>
</dbReference>
<dbReference type="NCBIfam" id="TIGR00684">
    <property type="entry name" value="narJ"/>
    <property type="match status" value="1"/>
</dbReference>
<dbReference type="Proteomes" id="UP000027936">
    <property type="component" value="Unassembled WGS sequence"/>
</dbReference>
<sequence length="182" mass="21280">MEECKYTFKLCSLFLRYPQSEWGANEEINEFVRSIENKGIRFCFEQFLEYVERTPYKELTENYVRWFDFSERTTLYLTHSTFGEQRERGLAFVKLKMEFAKAGFYITGDELPDYLPLVLEFASEADTASVQKVFLIHKKPIDELLSELEKDDNPYGYLLKACVTAMAAYLPAQKVNVNHNAG</sequence>
<dbReference type="InterPro" id="IPR036411">
    <property type="entry name" value="TorD-like_sf"/>
</dbReference>
<dbReference type="GO" id="GO:0051131">
    <property type="term" value="P:chaperone-mediated protein complex assembly"/>
    <property type="evidence" value="ECO:0007669"/>
    <property type="project" value="InterPro"/>
</dbReference>
<dbReference type="SUPFAM" id="SSF89155">
    <property type="entry name" value="TorD-like"/>
    <property type="match status" value="1"/>
</dbReference>
<reference evidence="2 3" key="1">
    <citation type="submission" date="2014-04" db="EMBL/GenBank/DDBJ databases">
        <title>Draft genome sequence of Bacillus azotoformans MEV2011, a (co-) denitrifying strain unable to grow in the presence of oxygen.</title>
        <authorList>
            <person name="Nielsen M."/>
            <person name="Schreiber L."/>
            <person name="Finster K."/>
            <person name="Schramm A."/>
        </authorList>
    </citation>
    <scope>NUCLEOTIDE SEQUENCE [LARGE SCALE GENOMIC DNA]</scope>
    <source>
        <strain evidence="2 3">MEV2011</strain>
    </source>
</reference>
<protein>
    <submittedName>
        <fullName evidence="2">Respiratory nitrate reductase chaperone NarJ</fullName>
    </submittedName>
</protein>
<name>A0A072NS96_SCHAZ</name>
<dbReference type="GO" id="GO:0051082">
    <property type="term" value="F:unfolded protein binding"/>
    <property type="evidence" value="ECO:0007669"/>
    <property type="project" value="InterPro"/>
</dbReference>
<dbReference type="PANTHER" id="PTHR43680">
    <property type="entry name" value="NITRATE REDUCTASE MOLYBDENUM COFACTOR ASSEMBLY CHAPERONE"/>
    <property type="match status" value="1"/>
</dbReference>
<dbReference type="RefSeq" id="WP_035192759.1">
    <property type="nucleotide sequence ID" value="NZ_JJRY01000001.1"/>
</dbReference>
<dbReference type="GO" id="GO:0016530">
    <property type="term" value="F:metallochaperone activity"/>
    <property type="evidence" value="ECO:0007669"/>
    <property type="project" value="TreeGrafter"/>
</dbReference>
<gene>
    <name evidence="2" type="ORF">M670_00377</name>
</gene>
<dbReference type="Pfam" id="PF02613">
    <property type="entry name" value="Nitrate_red_del"/>
    <property type="match status" value="1"/>
</dbReference>
<accession>A0A072NS96</accession>
<dbReference type="AlphaFoldDB" id="A0A072NS96"/>
<organism evidence="2 3">
    <name type="scientific">Schinkia azotoformans MEV2011</name>
    <dbReference type="NCBI Taxonomy" id="1348973"/>
    <lineage>
        <taxon>Bacteria</taxon>
        <taxon>Bacillati</taxon>
        <taxon>Bacillota</taxon>
        <taxon>Bacilli</taxon>
        <taxon>Bacillales</taxon>
        <taxon>Bacillaceae</taxon>
        <taxon>Calidifontibacillus/Schinkia group</taxon>
        <taxon>Schinkia</taxon>
    </lineage>
</organism>
<evidence type="ECO:0000313" key="3">
    <source>
        <dbReference type="Proteomes" id="UP000027936"/>
    </source>
</evidence>
<dbReference type="EMBL" id="JJRY01000001">
    <property type="protein sequence ID" value="KEF40351.1"/>
    <property type="molecule type" value="Genomic_DNA"/>
</dbReference>
<proteinExistence type="predicted"/>
<evidence type="ECO:0000313" key="2">
    <source>
        <dbReference type="EMBL" id="KEF40351.1"/>
    </source>
</evidence>
<dbReference type="GO" id="GO:0042128">
    <property type="term" value="P:nitrate assimilation"/>
    <property type="evidence" value="ECO:0007669"/>
    <property type="project" value="UniProtKB-KW"/>
</dbReference>
<dbReference type="InterPro" id="IPR003765">
    <property type="entry name" value="NO3_reductase_chaperone_NarJ"/>
</dbReference>
<dbReference type="InterPro" id="IPR020945">
    <property type="entry name" value="DMSO/NO3_reduct_chaperone"/>
</dbReference>
<comment type="caution">
    <text evidence="2">The sequence shown here is derived from an EMBL/GenBank/DDBJ whole genome shotgun (WGS) entry which is preliminary data.</text>
</comment>